<dbReference type="AlphaFoldDB" id="A0A1L7WQ04"/>
<reference evidence="2 3" key="1">
    <citation type="submission" date="2016-03" db="EMBL/GenBank/DDBJ databases">
        <authorList>
            <person name="Ploux O."/>
        </authorList>
    </citation>
    <scope>NUCLEOTIDE SEQUENCE [LARGE SCALE GENOMIC DNA]</scope>
    <source>
        <strain evidence="2 3">UAMH 11012</strain>
    </source>
</reference>
<feature type="compositionally biased region" description="Basic and acidic residues" evidence="1">
    <location>
        <begin position="90"/>
        <end position="102"/>
    </location>
</feature>
<evidence type="ECO:0000256" key="1">
    <source>
        <dbReference type="SAM" id="MobiDB-lite"/>
    </source>
</evidence>
<sequence>MGYESQEAVIARMASNMGVSMSQIQSYFDDSLQRVRRNYPPGRSTDWLLSRAEYLVWDHFFPADAFPGKIELPIFPPTVVNTEPVVKAEPAAKDIDKPDKPSSRSRSGYKSQAELIKEKTKAFGVDRLKPQGLPDKPPIALPPPDPSGYQHQEKTMEAMAMKLGIRREFFQFLQKARDQAREDHRDCSSGIRHFVADRITWLKFFKKPFPHRHPKEGHSPKCKLKHDSAERLRPVPYTPRASAKVPTPLGHSQVHGRQGFARASAPAPQPAAKVPVGQSAPSIPPADMIVALGNVRHVHHNYGGGIVLQGTEPTFCKVYQVDEILGCFRRDSSLATVGEGLKLAPGDGVALGFGQAFIQGWVKRVLVFGMVKPSFYWTEMQSTVNTIAVSESPPGAGTFQNSDTCLKGYRAGIGASEIDCLLAEEAAKREGHFRLVFDEATEVVTLKELLKRERYRASRLGTGNANLVPLAPLALRKRKPEGEGDSADKRMCM</sequence>
<evidence type="ECO:0000313" key="2">
    <source>
        <dbReference type="EMBL" id="CZR54849.1"/>
    </source>
</evidence>
<accession>A0A1L7WQ04</accession>
<dbReference type="EMBL" id="FJOG01000005">
    <property type="protein sequence ID" value="CZR54849.1"/>
    <property type="molecule type" value="Genomic_DNA"/>
</dbReference>
<proteinExistence type="predicted"/>
<keyword evidence="3" id="KW-1185">Reference proteome</keyword>
<name>A0A1L7WQ04_9HELO</name>
<feature type="compositionally biased region" description="Pro residues" evidence="1">
    <location>
        <begin position="135"/>
        <end position="146"/>
    </location>
</feature>
<protein>
    <submittedName>
        <fullName evidence="2">Uncharacterized protein</fullName>
    </submittedName>
</protein>
<dbReference type="OrthoDB" id="3562178at2759"/>
<feature type="region of interest" description="Disordered" evidence="1">
    <location>
        <begin position="127"/>
        <end position="150"/>
    </location>
</feature>
<gene>
    <name evidence="2" type="ORF">PAC_04733</name>
</gene>
<evidence type="ECO:0000313" key="3">
    <source>
        <dbReference type="Proteomes" id="UP000184330"/>
    </source>
</evidence>
<organism evidence="2 3">
    <name type="scientific">Phialocephala subalpina</name>
    <dbReference type="NCBI Taxonomy" id="576137"/>
    <lineage>
        <taxon>Eukaryota</taxon>
        <taxon>Fungi</taxon>
        <taxon>Dikarya</taxon>
        <taxon>Ascomycota</taxon>
        <taxon>Pezizomycotina</taxon>
        <taxon>Leotiomycetes</taxon>
        <taxon>Helotiales</taxon>
        <taxon>Mollisiaceae</taxon>
        <taxon>Phialocephala</taxon>
        <taxon>Phialocephala fortinii species complex</taxon>
    </lineage>
</organism>
<dbReference type="Proteomes" id="UP000184330">
    <property type="component" value="Unassembled WGS sequence"/>
</dbReference>
<feature type="region of interest" description="Disordered" evidence="1">
    <location>
        <begin position="90"/>
        <end position="111"/>
    </location>
</feature>